<dbReference type="PRINTS" id="PR00252">
    <property type="entry name" value="NRIONCHANNEL"/>
</dbReference>
<dbReference type="EMBL" id="SEYY01000287">
    <property type="protein sequence ID" value="KAB7507599.1"/>
    <property type="molecule type" value="Genomic_DNA"/>
</dbReference>
<dbReference type="PANTHER" id="PTHR18945">
    <property type="entry name" value="NEUROTRANSMITTER GATED ION CHANNEL"/>
    <property type="match status" value="1"/>
</dbReference>
<dbReference type="InterPro" id="IPR006202">
    <property type="entry name" value="Neur_chan_lig-bd"/>
</dbReference>
<dbReference type="GO" id="GO:0016020">
    <property type="term" value="C:membrane"/>
    <property type="evidence" value="ECO:0007669"/>
    <property type="project" value="UniProtKB-SubCell"/>
</dbReference>
<dbReference type="PROSITE" id="PS00236">
    <property type="entry name" value="NEUROTR_ION_CHANNEL"/>
    <property type="match status" value="1"/>
</dbReference>
<dbReference type="SUPFAM" id="SSF63712">
    <property type="entry name" value="Nicotinic receptor ligand binding domain-like"/>
    <property type="match status" value="1"/>
</dbReference>
<accession>A0A5N5TN71</accession>
<sequence>MLNLASSKSEVEFFDQQNLRNGEIKYSYHNFNKRYSMDCYLRQEWRDNRLRFRGPLKQLSLNIKMLEALWKPDTFFKNGLGSNIHTITRPNKLFRINQDGHILYSMRLTIKAKCPMELKNFPMDVQSCPLYIGSYAYPAKDVVYEWDKKFVSFEPGMALSQFDLLDTKWNNITITLPGGGKALYNKSL</sequence>
<keyword evidence="3" id="KW-0406">Ion transport</keyword>
<dbReference type="Gene3D" id="2.70.170.10">
    <property type="entry name" value="Neurotransmitter-gated ion-channel ligand-binding domain"/>
    <property type="match status" value="1"/>
</dbReference>
<gene>
    <name evidence="5" type="primary">Grd</name>
    <name evidence="5" type="ORF">Anas_03138</name>
</gene>
<dbReference type="InterPro" id="IPR036734">
    <property type="entry name" value="Neur_chan_lig-bd_sf"/>
</dbReference>
<dbReference type="AlphaFoldDB" id="A0A5N5TN71"/>
<feature type="domain" description="Neurotransmitter-gated ion-channel ligand-binding" evidence="4">
    <location>
        <begin position="29"/>
        <end position="166"/>
    </location>
</feature>
<keyword evidence="5" id="KW-0675">Receptor</keyword>
<dbReference type="InterPro" id="IPR006201">
    <property type="entry name" value="Neur_channel"/>
</dbReference>
<evidence type="ECO:0000259" key="4">
    <source>
        <dbReference type="Pfam" id="PF02931"/>
    </source>
</evidence>
<comment type="similarity">
    <text evidence="3">Belongs to the ligand-gated ion channel (TC 1.A.9) family.</text>
</comment>
<evidence type="ECO:0000256" key="3">
    <source>
        <dbReference type="RuleBase" id="RU000687"/>
    </source>
</evidence>
<reference evidence="5 6" key="1">
    <citation type="journal article" date="2019" name="PLoS Biol.">
        <title>Sex chromosomes control vertical transmission of feminizing Wolbachia symbionts in an isopod.</title>
        <authorList>
            <person name="Becking T."/>
            <person name="Chebbi M.A."/>
            <person name="Giraud I."/>
            <person name="Moumen B."/>
            <person name="Laverre T."/>
            <person name="Caubet Y."/>
            <person name="Peccoud J."/>
            <person name="Gilbert C."/>
            <person name="Cordaux R."/>
        </authorList>
    </citation>
    <scope>NUCLEOTIDE SEQUENCE [LARGE SCALE GENOMIC DNA]</scope>
    <source>
        <strain evidence="5">ANa2</strain>
        <tissue evidence="5">Whole body excluding digestive tract and cuticle</tissue>
    </source>
</reference>
<keyword evidence="6" id="KW-1185">Reference proteome</keyword>
<proteinExistence type="inferred from homology"/>
<organism evidence="5 6">
    <name type="scientific">Armadillidium nasatum</name>
    <dbReference type="NCBI Taxonomy" id="96803"/>
    <lineage>
        <taxon>Eukaryota</taxon>
        <taxon>Metazoa</taxon>
        <taxon>Ecdysozoa</taxon>
        <taxon>Arthropoda</taxon>
        <taxon>Crustacea</taxon>
        <taxon>Multicrustacea</taxon>
        <taxon>Malacostraca</taxon>
        <taxon>Eumalacostraca</taxon>
        <taxon>Peracarida</taxon>
        <taxon>Isopoda</taxon>
        <taxon>Oniscidea</taxon>
        <taxon>Crinocheta</taxon>
        <taxon>Armadillidiidae</taxon>
        <taxon>Armadillidium</taxon>
    </lineage>
</organism>
<evidence type="ECO:0000313" key="6">
    <source>
        <dbReference type="Proteomes" id="UP000326759"/>
    </source>
</evidence>
<keyword evidence="3" id="KW-0813">Transport</keyword>
<dbReference type="OrthoDB" id="203862at2759"/>
<dbReference type="GO" id="GO:0005230">
    <property type="term" value="F:extracellular ligand-gated monoatomic ion channel activity"/>
    <property type="evidence" value="ECO:0007669"/>
    <property type="project" value="InterPro"/>
</dbReference>
<dbReference type="GO" id="GO:0004888">
    <property type="term" value="F:transmembrane signaling receptor activity"/>
    <property type="evidence" value="ECO:0007669"/>
    <property type="project" value="InterPro"/>
</dbReference>
<keyword evidence="3" id="KW-0407">Ion channel</keyword>
<name>A0A5N5TN71_9CRUS</name>
<dbReference type="Proteomes" id="UP000326759">
    <property type="component" value="Unassembled WGS sequence"/>
</dbReference>
<evidence type="ECO:0000256" key="1">
    <source>
        <dbReference type="ARBA" id="ARBA00004141"/>
    </source>
</evidence>
<comment type="subcellular location">
    <subcellularLocation>
        <location evidence="1">Membrane</location>
        <topology evidence="1">Multi-pass membrane protein</topology>
    </subcellularLocation>
</comment>
<evidence type="ECO:0000256" key="2">
    <source>
        <dbReference type="ARBA" id="ARBA00023136"/>
    </source>
</evidence>
<dbReference type="Pfam" id="PF02931">
    <property type="entry name" value="Neur_chan_LBD"/>
    <property type="match status" value="1"/>
</dbReference>
<dbReference type="InterPro" id="IPR018000">
    <property type="entry name" value="Neurotransmitter_ion_chnl_CS"/>
</dbReference>
<evidence type="ECO:0000313" key="5">
    <source>
        <dbReference type="EMBL" id="KAB7507599.1"/>
    </source>
</evidence>
<comment type="caution">
    <text evidence="5">The sequence shown here is derived from an EMBL/GenBank/DDBJ whole genome shotgun (WGS) entry which is preliminary data.</text>
</comment>
<keyword evidence="2" id="KW-0472">Membrane</keyword>
<protein>
    <submittedName>
        <fullName evidence="5">Gamma-aminobutyric acid receptor alpha-like</fullName>
    </submittedName>
</protein>